<name>A0A4U6VNI5_SETVI</name>
<keyword evidence="3" id="KW-1185">Reference proteome</keyword>
<dbReference type="AlphaFoldDB" id="A0A4U6VNI5"/>
<reference evidence="2" key="1">
    <citation type="submission" date="2019-03" db="EMBL/GenBank/DDBJ databases">
        <title>WGS assembly of Setaria viridis.</title>
        <authorList>
            <person name="Huang P."/>
            <person name="Jenkins J."/>
            <person name="Grimwood J."/>
            <person name="Barry K."/>
            <person name="Healey A."/>
            <person name="Mamidi S."/>
            <person name="Sreedasyam A."/>
            <person name="Shu S."/>
            <person name="Feldman M."/>
            <person name="Wu J."/>
            <person name="Yu Y."/>
            <person name="Chen C."/>
            <person name="Johnson J."/>
            <person name="Rokhsar D."/>
            <person name="Baxter I."/>
            <person name="Schmutz J."/>
            <person name="Brutnell T."/>
            <person name="Kellogg E."/>
        </authorList>
    </citation>
    <scope>NUCLEOTIDE SEQUENCE [LARGE SCALE GENOMIC DNA]</scope>
</reference>
<evidence type="ECO:0008006" key="4">
    <source>
        <dbReference type="Google" id="ProtNLM"/>
    </source>
</evidence>
<dbReference type="Proteomes" id="UP000298652">
    <property type="component" value="Chromosome 2"/>
</dbReference>
<feature type="chain" id="PRO_5020668977" description="Secreted protein" evidence="1">
    <location>
        <begin position="35"/>
        <end position="72"/>
    </location>
</feature>
<evidence type="ECO:0000313" key="2">
    <source>
        <dbReference type="EMBL" id="TKW30662.1"/>
    </source>
</evidence>
<accession>A0A4U6VNI5</accession>
<feature type="signal peptide" evidence="1">
    <location>
        <begin position="1"/>
        <end position="34"/>
    </location>
</feature>
<proteinExistence type="predicted"/>
<gene>
    <name evidence="2" type="ORF">SEVIR_2G052450v2</name>
</gene>
<protein>
    <recommendedName>
        <fullName evidence="4">Secreted protein</fullName>
    </recommendedName>
</protein>
<organism evidence="2 3">
    <name type="scientific">Setaria viridis</name>
    <name type="common">Green bristlegrass</name>
    <name type="synonym">Setaria italica subsp. viridis</name>
    <dbReference type="NCBI Taxonomy" id="4556"/>
    <lineage>
        <taxon>Eukaryota</taxon>
        <taxon>Viridiplantae</taxon>
        <taxon>Streptophyta</taxon>
        <taxon>Embryophyta</taxon>
        <taxon>Tracheophyta</taxon>
        <taxon>Spermatophyta</taxon>
        <taxon>Magnoliopsida</taxon>
        <taxon>Liliopsida</taxon>
        <taxon>Poales</taxon>
        <taxon>Poaceae</taxon>
        <taxon>PACMAD clade</taxon>
        <taxon>Panicoideae</taxon>
        <taxon>Panicodae</taxon>
        <taxon>Paniceae</taxon>
        <taxon>Cenchrinae</taxon>
        <taxon>Setaria</taxon>
    </lineage>
</organism>
<evidence type="ECO:0000256" key="1">
    <source>
        <dbReference type="SAM" id="SignalP"/>
    </source>
</evidence>
<sequence>MLSAKALMREEHACIMQLLACLLFALHWYQIGQAEPCDRHTPLIVTYKTIITFSSPTIPPPNQLQLTTTVGT</sequence>
<dbReference type="Gramene" id="TKW30662">
    <property type="protein sequence ID" value="TKW30662"/>
    <property type="gene ID" value="SEVIR_2G052450v2"/>
</dbReference>
<dbReference type="EMBL" id="CM016553">
    <property type="protein sequence ID" value="TKW30662.1"/>
    <property type="molecule type" value="Genomic_DNA"/>
</dbReference>
<keyword evidence="1" id="KW-0732">Signal</keyword>
<evidence type="ECO:0000313" key="3">
    <source>
        <dbReference type="Proteomes" id="UP000298652"/>
    </source>
</evidence>